<dbReference type="EMBL" id="CM055112">
    <property type="protein sequence ID" value="KAJ7518197.1"/>
    <property type="molecule type" value="Genomic_DNA"/>
</dbReference>
<sequence length="1186" mass="131152">MAVRNGGSFGCLRTLCAEGRVSEALHAAEALLHQGVCLSASILHSLVRACMKSRNHLAGRRVSSLIAKSGFGSDPVLVKELVRLFCLTANLPDAISEFRKLPQKTRSIWNLIISSHAKHRQGKRAIELYQEMQQANIRSDVYTFTAVLKACASTASIEEGKLIHAHLVSSGLKIDLVLGNTLVDMYAKCGSIDNARQVFSEMPAKDVVSWTSLISGCVQNERGLEALSLFRQMQEEGVIPDRYTYVSILKACGIVGALDQGKLIHSQLLEQGFQVESYLGNTLIDMYAKCGSIGEAYQLFMQLPERDLVSWNTVIAGCALHGRGQKALDLFKMMQVEGQQPDKITYVSILKACGSLKALDQGKLIHRQLIEGGFILDLNLGNSLIDMYSKCGSLDEARELFLQLPYRDVVSWTAMMDGCIQHGHAHEAFKLLKEMQKKGLEPDKFTFASILKACSSPKALNQGRLIHTQLRDSGLKLDVFLGNSLLDMYVKCGSIDEAYQLFGKLVKRDVVTWNTMIAGCAQYGQGQLALHLYEKMQKEGIVPNRVTFVSILKVCGILGVLDLGKVIHSQIMKNGLEFDAIIGNSLIGMYGKCGCIEEAHKVFLKLPIHDVITWTALMDGYIQQGQAHKALGLFEEMEREGTKPDRITWLSILRACGNIGSVDRGKFIHMELMKNGLDQEISIGNALIDMYAKCGKISEGHSVFLNMSKRDEVSWNTMITACAQQGDVQEAFHFFKKMQEEGVEPGIVAYISVLRACGKIGALKDGQLIHAQLVGSGMDWDINLGNALLDMYMKCGEVNNACQEFLQMPERNVISWTTLVDGCAQNGHTQMAFTLFEKMQKEGLKLDRVAFASILKMCASTGKLDQGKLIHEQLIKCGLKWDAFLGSTLVDMYARCGDVDQAHKVFFQLPERDLISYNAIITGCASHGHGDKALILFDKMKDEGLHPDKVTFVSVLKACGNLGTLQRGKLIHAQVMERGCELDPVLGNALVDMYAKSGSIADARQLFLNLPERDVISWTAIIDGCAQQGHGQEALSLFEQMQEEGVRPNSVTLRCVLSACSHAGLVDEGCHIFQCMHEIHGIRPMLEHYACVVDLLGRAGYLYEAYDFISKMPLQPNAALWMSFLGSCRTHGNLELGLVSFKAILKLDPTDAAAYILMSSIYAAVGRSKYERDYEVKKRTNRNLKI</sequence>
<gene>
    <name evidence="1" type="ORF">O6H91_21G058700</name>
</gene>
<proteinExistence type="predicted"/>
<evidence type="ECO:0000313" key="1">
    <source>
        <dbReference type="EMBL" id="KAJ7518197.1"/>
    </source>
</evidence>
<keyword evidence="2" id="KW-1185">Reference proteome</keyword>
<comment type="caution">
    <text evidence="1">The sequence shown here is derived from an EMBL/GenBank/DDBJ whole genome shotgun (WGS) entry which is preliminary data.</text>
</comment>
<name>A0ACC2AKW3_DIPCM</name>
<accession>A0ACC2AKW3</accession>
<evidence type="ECO:0000313" key="2">
    <source>
        <dbReference type="Proteomes" id="UP001162992"/>
    </source>
</evidence>
<protein>
    <submittedName>
        <fullName evidence="1">Uncharacterized protein</fullName>
    </submittedName>
</protein>
<reference evidence="2" key="1">
    <citation type="journal article" date="2024" name="Proc. Natl. Acad. Sci. U.S.A.">
        <title>Extraordinary preservation of gene collinearity over three hundred million years revealed in homosporous lycophytes.</title>
        <authorList>
            <person name="Li C."/>
            <person name="Wickell D."/>
            <person name="Kuo L.Y."/>
            <person name="Chen X."/>
            <person name="Nie B."/>
            <person name="Liao X."/>
            <person name="Peng D."/>
            <person name="Ji J."/>
            <person name="Jenkins J."/>
            <person name="Williams M."/>
            <person name="Shu S."/>
            <person name="Plott C."/>
            <person name="Barry K."/>
            <person name="Rajasekar S."/>
            <person name="Grimwood J."/>
            <person name="Han X."/>
            <person name="Sun S."/>
            <person name="Hou Z."/>
            <person name="He W."/>
            <person name="Dai G."/>
            <person name="Sun C."/>
            <person name="Schmutz J."/>
            <person name="Leebens-Mack J.H."/>
            <person name="Li F.W."/>
            <person name="Wang L."/>
        </authorList>
    </citation>
    <scope>NUCLEOTIDE SEQUENCE [LARGE SCALE GENOMIC DNA]</scope>
    <source>
        <strain evidence="2">cv. PW_Plant_1</strain>
    </source>
</reference>
<dbReference type="Proteomes" id="UP001162992">
    <property type="component" value="Chromosome 21"/>
</dbReference>
<organism evidence="1 2">
    <name type="scientific">Diphasiastrum complanatum</name>
    <name type="common">Issler's clubmoss</name>
    <name type="synonym">Lycopodium complanatum</name>
    <dbReference type="NCBI Taxonomy" id="34168"/>
    <lineage>
        <taxon>Eukaryota</taxon>
        <taxon>Viridiplantae</taxon>
        <taxon>Streptophyta</taxon>
        <taxon>Embryophyta</taxon>
        <taxon>Tracheophyta</taxon>
        <taxon>Lycopodiopsida</taxon>
        <taxon>Lycopodiales</taxon>
        <taxon>Lycopodiaceae</taxon>
        <taxon>Lycopodioideae</taxon>
        <taxon>Diphasiastrum</taxon>
    </lineage>
</organism>